<sequence>MSRLLLTSVDGMYEVDAMLFRYTATLAGSAGMTLTACIVVFQWDKVKRDAGYGTMFMVFLCWFLWSSTTLVRTFVVFLNNSLDTLEHDTIRHMTFLTETFFNAISMWLITAAYECQRRALTPRTTERSHRVCLVAYMSVIGGLSMMFLVSLVVLDRSGATVTGLDVVDATEAEPVAGVVLARLSWFTWSLRCVAVGYPALIALWLKLRRHRLQFTGLPKAVSWIVLFLFVLNTPYLVIDPLFVVGVLDPTAHIRILGLMKTFTYMSGIAISFVMGFAVRGFDAFYNSKPTPNTSLHRDLFVLSDRSDAYA</sequence>
<dbReference type="VEuPathDB" id="FungiDB:H257_15453"/>
<feature type="transmembrane region" description="Helical" evidence="1">
    <location>
        <begin position="133"/>
        <end position="154"/>
    </location>
</feature>
<keyword evidence="1" id="KW-1133">Transmembrane helix</keyword>
<evidence type="ECO:0008006" key="4">
    <source>
        <dbReference type="Google" id="ProtNLM"/>
    </source>
</evidence>
<feature type="transmembrane region" description="Helical" evidence="1">
    <location>
        <begin position="55"/>
        <end position="78"/>
    </location>
</feature>
<feature type="transmembrane region" description="Helical" evidence="1">
    <location>
        <begin position="90"/>
        <end position="113"/>
    </location>
</feature>
<keyword evidence="1" id="KW-0472">Membrane</keyword>
<evidence type="ECO:0000256" key="1">
    <source>
        <dbReference type="SAM" id="Phobius"/>
    </source>
</evidence>
<evidence type="ECO:0000313" key="2">
    <source>
        <dbReference type="EMBL" id="RHY11751.1"/>
    </source>
</evidence>
<feature type="transmembrane region" description="Helical" evidence="1">
    <location>
        <begin position="258"/>
        <end position="278"/>
    </location>
</feature>
<evidence type="ECO:0000313" key="3">
    <source>
        <dbReference type="Proteomes" id="UP000265427"/>
    </source>
</evidence>
<proteinExistence type="predicted"/>
<feature type="transmembrane region" description="Helical" evidence="1">
    <location>
        <begin position="185"/>
        <end position="205"/>
    </location>
</feature>
<feature type="transmembrane region" description="Helical" evidence="1">
    <location>
        <begin position="20"/>
        <end position="43"/>
    </location>
</feature>
<organism evidence="2 3">
    <name type="scientific">Aphanomyces astaci</name>
    <name type="common">Crayfish plague agent</name>
    <dbReference type="NCBI Taxonomy" id="112090"/>
    <lineage>
        <taxon>Eukaryota</taxon>
        <taxon>Sar</taxon>
        <taxon>Stramenopiles</taxon>
        <taxon>Oomycota</taxon>
        <taxon>Saprolegniomycetes</taxon>
        <taxon>Saprolegniales</taxon>
        <taxon>Verrucalvaceae</taxon>
        <taxon>Aphanomyces</taxon>
    </lineage>
</organism>
<dbReference type="EMBL" id="QUSZ01004985">
    <property type="protein sequence ID" value="RHY11751.1"/>
    <property type="molecule type" value="Genomic_DNA"/>
</dbReference>
<keyword evidence="1" id="KW-0812">Transmembrane</keyword>
<dbReference type="Proteomes" id="UP000265427">
    <property type="component" value="Unassembled WGS sequence"/>
</dbReference>
<feature type="transmembrane region" description="Helical" evidence="1">
    <location>
        <begin position="217"/>
        <end position="238"/>
    </location>
</feature>
<comment type="caution">
    <text evidence="2">The sequence shown here is derived from an EMBL/GenBank/DDBJ whole genome shotgun (WGS) entry which is preliminary data.</text>
</comment>
<protein>
    <recommendedName>
        <fullName evidence="4">G-protein coupled receptors family 1 profile domain-containing protein</fullName>
    </recommendedName>
</protein>
<accession>A0A397B214</accession>
<name>A0A397B214_APHAT</name>
<reference evidence="2 3" key="1">
    <citation type="submission" date="2018-08" db="EMBL/GenBank/DDBJ databases">
        <title>Aphanomyces genome sequencing and annotation.</title>
        <authorList>
            <person name="Minardi D."/>
            <person name="Oidtmann B."/>
            <person name="Van Der Giezen M."/>
            <person name="Studholme D.J."/>
        </authorList>
    </citation>
    <scope>NUCLEOTIDE SEQUENCE [LARGE SCALE GENOMIC DNA]</scope>
    <source>
        <strain evidence="2 3">Kv</strain>
    </source>
</reference>
<dbReference type="AlphaFoldDB" id="A0A397B214"/>
<gene>
    <name evidence="2" type="ORF">DYB36_006529</name>
</gene>